<comment type="caution">
    <text evidence="2">The sequence shown here is derived from an EMBL/GenBank/DDBJ whole genome shotgun (WGS) entry which is preliminary data.</text>
</comment>
<dbReference type="Proteomes" id="UP000886998">
    <property type="component" value="Unassembled WGS sequence"/>
</dbReference>
<organism evidence="2 3">
    <name type="scientific">Trichonephila inaurata madagascariensis</name>
    <dbReference type="NCBI Taxonomy" id="2747483"/>
    <lineage>
        <taxon>Eukaryota</taxon>
        <taxon>Metazoa</taxon>
        <taxon>Ecdysozoa</taxon>
        <taxon>Arthropoda</taxon>
        <taxon>Chelicerata</taxon>
        <taxon>Arachnida</taxon>
        <taxon>Araneae</taxon>
        <taxon>Araneomorphae</taxon>
        <taxon>Entelegynae</taxon>
        <taxon>Araneoidea</taxon>
        <taxon>Nephilidae</taxon>
        <taxon>Trichonephila</taxon>
        <taxon>Trichonephila inaurata</taxon>
    </lineage>
</organism>
<reference evidence="2" key="1">
    <citation type="submission" date="2020-08" db="EMBL/GenBank/DDBJ databases">
        <title>Multicomponent nature underlies the extraordinary mechanical properties of spider dragline silk.</title>
        <authorList>
            <person name="Kono N."/>
            <person name="Nakamura H."/>
            <person name="Mori M."/>
            <person name="Yoshida Y."/>
            <person name="Ohtoshi R."/>
            <person name="Malay A.D."/>
            <person name="Moran D.A.P."/>
            <person name="Tomita M."/>
            <person name="Numata K."/>
            <person name="Arakawa K."/>
        </authorList>
    </citation>
    <scope>NUCLEOTIDE SEQUENCE</scope>
</reference>
<keyword evidence="3" id="KW-1185">Reference proteome</keyword>
<sequence length="107" mass="11954">MPNIVKPKERVCFVYKNKAALRSHRPYLFKVGVGVKTRLIGIQKCGAPSRKLFVSASRKLSKKNTSSTNSTDKGGIFMAPFRRDHEGKVPIPPDQLEKWQGSKGLDV</sequence>
<accession>A0A8X7C5Z7</accession>
<name>A0A8X7C5Z7_9ARAC</name>
<protein>
    <submittedName>
        <fullName evidence="2">Uncharacterized protein</fullName>
    </submittedName>
</protein>
<evidence type="ECO:0000313" key="2">
    <source>
        <dbReference type="EMBL" id="GFY54812.1"/>
    </source>
</evidence>
<proteinExistence type="predicted"/>
<dbReference type="EMBL" id="BMAV01010024">
    <property type="protein sequence ID" value="GFY54812.1"/>
    <property type="molecule type" value="Genomic_DNA"/>
</dbReference>
<gene>
    <name evidence="2" type="ORF">TNIN_10841</name>
</gene>
<evidence type="ECO:0000256" key="1">
    <source>
        <dbReference type="SAM" id="MobiDB-lite"/>
    </source>
</evidence>
<evidence type="ECO:0000313" key="3">
    <source>
        <dbReference type="Proteomes" id="UP000886998"/>
    </source>
</evidence>
<feature type="region of interest" description="Disordered" evidence="1">
    <location>
        <begin position="57"/>
        <end position="107"/>
    </location>
</feature>
<dbReference type="AlphaFoldDB" id="A0A8X7C5Z7"/>